<evidence type="ECO:0000256" key="6">
    <source>
        <dbReference type="ARBA" id="ARBA00022605"/>
    </source>
</evidence>
<dbReference type="InterPro" id="IPR015421">
    <property type="entry name" value="PyrdxlP-dep_Trfase_major"/>
</dbReference>
<name>A0A7W7VDJ7_9PSEU</name>
<evidence type="ECO:0000256" key="1">
    <source>
        <dbReference type="ARBA" id="ARBA00001933"/>
    </source>
</evidence>
<evidence type="ECO:0000256" key="10">
    <source>
        <dbReference type="ARBA" id="ARBA00047481"/>
    </source>
</evidence>
<keyword evidence="14" id="KW-1185">Reference proteome</keyword>
<evidence type="ECO:0000256" key="2">
    <source>
        <dbReference type="ARBA" id="ARBA00005011"/>
    </source>
</evidence>
<dbReference type="SUPFAM" id="SSF53383">
    <property type="entry name" value="PLP-dependent transferases"/>
    <property type="match status" value="1"/>
</dbReference>
<keyword evidence="7 13" id="KW-0808">Transferase</keyword>
<dbReference type="GO" id="GO:0000105">
    <property type="term" value="P:L-histidine biosynthetic process"/>
    <property type="evidence" value="ECO:0007669"/>
    <property type="project" value="UniProtKB-KW"/>
</dbReference>
<evidence type="ECO:0000256" key="4">
    <source>
        <dbReference type="ARBA" id="ARBA00012748"/>
    </source>
</evidence>
<evidence type="ECO:0000313" key="13">
    <source>
        <dbReference type="EMBL" id="MBB4906256.1"/>
    </source>
</evidence>
<gene>
    <name evidence="13" type="ORF">FHR82_002473</name>
</gene>
<dbReference type="InterPro" id="IPR004839">
    <property type="entry name" value="Aminotransferase_I/II_large"/>
</dbReference>
<reference evidence="13 14" key="1">
    <citation type="submission" date="2020-08" db="EMBL/GenBank/DDBJ databases">
        <title>Genomic Encyclopedia of Type Strains, Phase III (KMG-III): the genomes of soil and plant-associated and newly described type strains.</title>
        <authorList>
            <person name="Whitman W."/>
        </authorList>
    </citation>
    <scope>NUCLEOTIDE SEQUENCE [LARGE SCALE GENOMIC DNA]</scope>
    <source>
        <strain evidence="13 14">CECT 8960</strain>
    </source>
</reference>
<dbReference type="GO" id="GO:0004400">
    <property type="term" value="F:histidinol-phosphate transaminase activity"/>
    <property type="evidence" value="ECO:0007669"/>
    <property type="project" value="UniProtKB-EC"/>
</dbReference>
<keyword evidence="6" id="KW-0028">Amino-acid biosynthesis</keyword>
<protein>
    <recommendedName>
        <fullName evidence="4">histidinol-phosphate transaminase</fullName>
        <ecNumber evidence="4">2.6.1.9</ecNumber>
    </recommendedName>
</protein>
<dbReference type="GO" id="GO:0030170">
    <property type="term" value="F:pyridoxal phosphate binding"/>
    <property type="evidence" value="ECO:0007669"/>
    <property type="project" value="InterPro"/>
</dbReference>
<evidence type="ECO:0000313" key="14">
    <source>
        <dbReference type="Proteomes" id="UP000520767"/>
    </source>
</evidence>
<dbReference type="Pfam" id="PF00155">
    <property type="entry name" value="Aminotran_1_2"/>
    <property type="match status" value="1"/>
</dbReference>
<evidence type="ECO:0000256" key="9">
    <source>
        <dbReference type="ARBA" id="ARBA00023102"/>
    </source>
</evidence>
<accession>A0A7W7VDJ7</accession>
<comment type="catalytic activity">
    <reaction evidence="10">
        <text>L-histidinol phosphate + 2-oxoglutarate = 3-(imidazol-4-yl)-2-oxopropyl phosphate + L-glutamate</text>
        <dbReference type="Rhea" id="RHEA:23744"/>
        <dbReference type="ChEBI" id="CHEBI:16810"/>
        <dbReference type="ChEBI" id="CHEBI:29985"/>
        <dbReference type="ChEBI" id="CHEBI:57766"/>
        <dbReference type="ChEBI" id="CHEBI:57980"/>
        <dbReference type="EC" id="2.6.1.9"/>
    </reaction>
</comment>
<comment type="similarity">
    <text evidence="3">Belongs to the class-II pyridoxal-phosphate-dependent aminotransferase family. Histidinol-phosphate aminotransferase subfamily.</text>
</comment>
<evidence type="ECO:0000256" key="7">
    <source>
        <dbReference type="ARBA" id="ARBA00022679"/>
    </source>
</evidence>
<evidence type="ECO:0000256" key="5">
    <source>
        <dbReference type="ARBA" id="ARBA00022576"/>
    </source>
</evidence>
<comment type="cofactor">
    <cofactor evidence="1 11">
        <name>pyridoxal 5'-phosphate</name>
        <dbReference type="ChEBI" id="CHEBI:597326"/>
    </cofactor>
</comment>
<dbReference type="EC" id="2.6.1.9" evidence="4"/>
<keyword evidence="5 13" id="KW-0032">Aminotransferase</keyword>
<dbReference type="PROSITE" id="PS00599">
    <property type="entry name" value="AA_TRANSFER_CLASS_2"/>
    <property type="match status" value="1"/>
</dbReference>
<dbReference type="Gene3D" id="3.40.640.10">
    <property type="entry name" value="Type I PLP-dependent aspartate aminotransferase-like (Major domain)"/>
    <property type="match status" value="1"/>
</dbReference>
<dbReference type="EMBL" id="JACHJQ010000002">
    <property type="protein sequence ID" value="MBB4906256.1"/>
    <property type="molecule type" value="Genomic_DNA"/>
</dbReference>
<dbReference type="PANTHER" id="PTHR43643:SF6">
    <property type="entry name" value="HISTIDINOL-PHOSPHATE AMINOTRANSFERASE"/>
    <property type="match status" value="1"/>
</dbReference>
<dbReference type="InterPro" id="IPR001917">
    <property type="entry name" value="Aminotrans_II_pyridoxalP_BS"/>
</dbReference>
<keyword evidence="8 11" id="KW-0663">Pyridoxal phosphate</keyword>
<dbReference type="InterPro" id="IPR015422">
    <property type="entry name" value="PyrdxlP-dep_Trfase_small"/>
</dbReference>
<comment type="pathway">
    <text evidence="2">Amino-acid biosynthesis; L-histidine biosynthesis; L-histidine from 5-phospho-alpha-D-ribose 1-diphosphate: step 7/9.</text>
</comment>
<evidence type="ECO:0000256" key="11">
    <source>
        <dbReference type="RuleBase" id="RU003693"/>
    </source>
</evidence>
<dbReference type="PANTHER" id="PTHR43643">
    <property type="entry name" value="HISTIDINOL-PHOSPHATE AMINOTRANSFERASE 2"/>
    <property type="match status" value="1"/>
</dbReference>
<evidence type="ECO:0000256" key="8">
    <source>
        <dbReference type="ARBA" id="ARBA00022898"/>
    </source>
</evidence>
<dbReference type="Proteomes" id="UP000520767">
    <property type="component" value="Unassembled WGS sequence"/>
</dbReference>
<evidence type="ECO:0000259" key="12">
    <source>
        <dbReference type="Pfam" id="PF00155"/>
    </source>
</evidence>
<proteinExistence type="inferred from homology"/>
<dbReference type="InterPro" id="IPR050106">
    <property type="entry name" value="HistidinolP_aminotransfase"/>
</dbReference>
<evidence type="ECO:0000256" key="3">
    <source>
        <dbReference type="ARBA" id="ARBA00007970"/>
    </source>
</evidence>
<dbReference type="CDD" id="cd00609">
    <property type="entry name" value="AAT_like"/>
    <property type="match status" value="1"/>
</dbReference>
<comment type="caution">
    <text evidence="13">The sequence shown here is derived from an EMBL/GenBank/DDBJ whole genome shotgun (WGS) entry which is preliminary data.</text>
</comment>
<organism evidence="13 14">
    <name type="scientific">Actinophytocola algeriensis</name>
    <dbReference type="NCBI Taxonomy" id="1768010"/>
    <lineage>
        <taxon>Bacteria</taxon>
        <taxon>Bacillati</taxon>
        <taxon>Actinomycetota</taxon>
        <taxon>Actinomycetes</taxon>
        <taxon>Pseudonocardiales</taxon>
        <taxon>Pseudonocardiaceae</taxon>
    </lineage>
</organism>
<dbReference type="Gene3D" id="3.90.1150.10">
    <property type="entry name" value="Aspartate Aminotransferase, domain 1"/>
    <property type="match status" value="1"/>
</dbReference>
<dbReference type="InterPro" id="IPR015424">
    <property type="entry name" value="PyrdxlP-dep_Trfase"/>
</dbReference>
<keyword evidence="9" id="KW-0368">Histidine biosynthesis</keyword>
<feature type="domain" description="Aminotransferase class I/classII large" evidence="12">
    <location>
        <begin position="6"/>
        <end position="310"/>
    </location>
</feature>
<dbReference type="AlphaFoldDB" id="A0A7W7VDJ7"/>
<sequence length="318" mass="33952">MLEAVAEELSNLHRYPDSEGTELVHAIAGFHGVAPERVSIGNGVDEIILLLVLALADGTRAALTTDATFPSYRESMRATGQPYTTCALRDYRVPVDDLAARLRDGAPFAFVCTPHNPTGGVLDEAAITTLHQAAIAGGGVLIVDEAYGEFAAAGFASSLPAAATGRNICVMKTFSKAYGLAGLRVGYVVGDPAVIAKVNRLHPAVPYHVNRLAQRAAVAALADQRFMRESVARTVDTREHLRDRLHALGLRSLPSQGNFVLVHLGLAHESLVMLLRANGFAVRDTADMGLPHHIRVSIGTPEQMQAFLDGLADLLPLR</sequence>